<dbReference type="Pfam" id="PF07007">
    <property type="entry name" value="LprI"/>
    <property type="match status" value="1"/>
</dbReference>
<gene>
    <name evidence="2" type="ORF">P409_00830</name>
</gene>
<dbReference type="Proteomes" id="UP000029995">
    <property type="component" value="Unassembled WGS sequence"/>
</dbReference>
<dbReference type="EMBL" id="JANX01000002">
    <property type="protein sequence ID" value="KGM36075.1"/>
    <property type="molecule type" value="Genomic_DNA"/>
</dbReference>
<dbReference type="PANTHER" id="PTHR39176">
    <property type="entry name" value="PERIPLASMIC PROTEIN-RELATED"/>
    <property type="match status" value="1"/>
</dbReference>
<accession>A0A0A0DDF6</accession>
<dbReference type="Gene3D" id="1.20.1270.180">
    <property type="match status" value="1"/>
</dbReference>
<organism evidence="2 3">
    <name type="scientific">Inquilinus limosus MP06</name>
    <dbReference type="NCBI Taxonomy" id="1398085"/>
    <lineage>
        <taxon>Bacteria</taxon>
        <taxon>Pseudomonadati</taxon>
        <taxon>Pseudomonadota</taxon>
        <taxon>Alphaproteobacteria</taxon>
        <taxon>Rhodospirillales</taxon>
        <taxon>Rhodospirillaceae</taxon>
        <taxon>Inquilinus</taxon>
    </lineage>
</organism>
<dbReference type="PANTHER" id="PTHR39176:SF1">
    <property type="entry name" value="PERIPLASMIC PROTEIN"/>
    <property type="match status" value="1"/>
</dbReference>
<proteinExistence type="predicted"/>
<sequence length="127" mass="14188">MQGVPAQSEDTADPIDKALRACLAADRGQSTAGMVECLGIAYEAWDRELNRTYDQLMRSLDQASRDKLRAAQRQWLVFRDADMAFQRQEFVAGNGKYGTLAGVTLASDNVETIRRRVMTLRAYLGPD</sequence>
<evidence type="ECO:0000313" key="2">
    <source>
        <dbReference type="EMBL" id="KGM36075.1"/>
    </source>
</evidence>
<evidence type="ECO:0000313" key="3">
    <source>
        <dbReference type="Proteomes" id="UP000029995"/>
    </source>
</evidence>
<evidence type="ECO:0000259" key="1">
    <source>
        <dbReference type="Pfam" id="PF07007"/>
    </source>
</evidence>
<dbReference type="InterPro" id="IPR009739">
    <property type="entry name" value="LprI-like_N"/>
</dbReference>
<protein>
    <recommendedName>
        <fullName evidence="1">Lysozyme inhibitor LprI-like N-terminal domain-containing protein</fullName>
    </recommendedName>
</protein>
<comment type="caution">
    <text evidence="2">The sequence shown here is derived from an EMBL/GenBank/DDBJ whole genome shotgun (WGS) entry which is preliminary data.</text>
</comment>
<feature type="domain" description="Lysozyme inhibitor LprI-like N-terminal" evidence="1">
    <location>
        <begin position="24"/>
        <end position="117"/>
    </location>
</feature>
<name>A0A0A0DDF6_9PROT</name>
<reference evidence="2 3" key="1">
    <citation type="submission" date="2014-01" db="EMBL/GenBank/DDBJ databases">
        <title>Genome sequence determination for a cystic fibrosis isolate, Inquilinus limosus.</title>
        <authorList>
            <person name="Pino M."/>
            <person name="Di Conza J."/>
            <person name="Gutkind G."/>
        </authorList>
    </citation>
    <scope>NUCLEOTIDE SEQUENCE [LARGE SCALE GENOMIC DNA]</scope>
    <source>
        <strain evidence="2 3">MP06</strain>
    </source>
</reference>
<dbReference type="AlphaFoldDB" id="A0A0A0DDF6"/>